<name>A0A1D6KLA5_MAIZE</name>
<organism evidence="1">
    <name type="scientific">Zea mays</name>
    <name type="common">Maize</name>
    <dbReference type="NCBI Taxonomy" id="4577"/>
    <lineage>
        <taxon>Eukaryota</taxon>
        <taxon>Viridiplantae</taxon>
        <taxon>Streptophyta</taxon>
        <taxon>Embryophyta</taxon>
        <taxon>Tracheophyta</taxon>
        <taxon>Spermatophyta</taxon>
        <taxon>Magnoliopsida</taxon>
        <taxon>Liliopsida</taxon>
        <taxon>Poales</taxon>
        <taxon>Poaceae</taxon>
        <taxon>PACMAD clade</taxon>
        <taxon>Panicoideae</taxon>
        <taxon>Andropogonodae</taxon>
        <taxon>Andropogoneae</taxon>
        <taxon>Tripsacinae</taxon>
        <taxon>Zea</taxon>
    </lineage>
</organism>
<proteinExistence type="predicted"/>
<evidence type="ECO:0000313" key="1">
    <source>
        <dbReference type="EMBL" id="ONM03672.1"/>
    </source>
</evidence>
<dbReference type="SMR" id="A0A1D6KLA5"/>
<dbReference type="InParanoid" id="A0A1D6KLA5"/>
<accession>A0A1D6KLA5</accession>
<reference evidence="1" key="1">
    <citation type="submission" date="2015-12" db="EMBL/GenBank/DDBJ databases">
        <title>Update maize B73 reference genome by single molecule sequencing technologies.</title>
        <authorList>
            <consortium name="Maize Genome Sequencing Project"/>
            <person name="Ware D."/>
        </authorList>
    </citation>
    <scope>NUCLEOTIDE SEQUENCE [LARGE SCALE GENOMIC DNA]</scope>
    <source>
        <tissue evidence="1">Seedling</tissue>
    </source>
</reference>
<dbReference type="AlphaFoldDB" id="A0A1D6KLA5"/>
<protein>
    <submittedName>
        <fullName evidence="1">Uncharacterized protein</fullName>
    </submittedName>
</protein>
<dbReference type="EMBL" id="CM007647">
    <property type="protein sequence ID" value="ONM03672.1"/>
    <property type="molecule type" value="Genomic_DNA"/>
</dbReference>
<gene>
    <name evidence="1" type="ORF">ZEAMMB73_Zm00001d031795</name>
</gene>
<sequence length="103" mass="11301">MSSDDAGVVLAVAVLVLVVVVLAVVAVVVLVGLRWLRYISQWSSSTNTLHKTKITAHLRSVRPLTQGSDTKAYNKHIGPPILATKDKVCLHPYFPMPVIRLMK</sequence>